<comment type="caution">
    <text evidence="1">The sequence shown here is derived from an EMBL/GenBank/DDBJ whole genome shotgun (WGS) entry which is preliminary data.</text>
</comment>
<dbReference type="Proteomes" id="UP001153334">
    <property type="component" value="Unassembled WGS sequence"/>
</dbReference>
<evidence type="ECO:0000313" key="2">
    <source>
        <dbReference type="Proteomes" id="UP001153334"/>
    </source>
</evidence>
<evidence type="ECO:0000313" key="1">
    <source>
        <dbReference type="EMBL" id="KAJ8106263.1"/>
    </source>
</evidence>
<protein>
    <submittedName>
        <fullName evidence="1">Uncharacterized protein</fullName>
    </submittedName>
</protein>
<gene>
    <name evidence="1" type="ORF">ONZ43_g7124</name>
</gene>
<accession>A0ACC2HU66</accession>
<name>A0ACC2HU66_9PEZI</name>
<dbReference type="EMBL" id="JAPESX010002900">
    <property type="protein sequence ID" value="KAJ8106263.1"/>
    <property type="molecule type" value="Genomic_DNA"/>
</dbReference>
<keyword evidence="2" id="KW-1185">Reference proteome</keyword>
<organism evidence="1 2">
    <name type="scientific">Nemania bipapillata</name>
    <dbReference type="NCBI Taxonomy" id="110536"/>
    <lineage>
        <taxon>Eukaryota</taxon>
        <taxon>Fungi</taxon>
        <taxon>Dikarya</taxon>
        <taxon>Ascomycota</taxon>
        <taxon>Pezizomycotina</taxon>
        <taxon>Sordariomycetes</taxon>
        <taxon>Xylariomycetidae</taxon>
        <taxon>Xylariales</taxon>
        <taxon>Xylariaceae</taxon>
        <taxon>Nemania</taxon>
    </lineage>
</organism>
<proteinExistence type="predicted"/>
<sequence>MKNSLVLVALAAGLSRVAATGYGFHNAPSFSCPDNSDNQCTSDMKSGFDWSDLNFGSFTSYKGFTYTGYTCSQKFGKRDELTGRSFQSKCITGTAHQDKSSCPKMSCDNSKGVEKTSISEFQITPEFDCDLEFHYTMPDGSTCKQRSSCKSSGTIVTNSQCGGATDVTVVYPSQPNKPKDTCDYGIHHVSFDCSGPKPTTYHSYSVSTPTYAVSTPTYAVSTPTYVASSSSSAVSSSVVETSSQPFTYPSYSVSSPAVSTTAESTSAESTSAESTSAESTPVESSTVATSSTAAVSSPSVTAPTSSVPGSYPVYTPSTSSVPAETTPAESTSAESTPAESTTVESSSTAAVSTPAESTSAVSTPAESTSAESTPAVSTPAESTPVESSSTAAVSTPAQSTVYSVTSYITTSTVFSTSVQTITSCGPEITNCPASSTAITTVIIPVSTTVCPVTETITQPVATSTPAASSPASSVATYSVSSPAASTPLASSATSAASQTSSASYPVETLPCPGVVPSCLNTWMFSVGCKDNTDSSCYCPDNAFVNNIFACLAAHGESDEVISEAVSYFQGICAPFVPSNPGIATGAETYTTVLTVTPTSIASYTTISVTATTVVPCTDSVGYLHHHFCHWH</sequence>
<reference evidence="1" key="1">
    <citation type="submission" date="2022-11" db="EMBL/GenBank/DDBJ databases">
        <title>Genome Sequence of Nemania bipapillata.</title>
        <authorList>
            <person name="Buettner E."/>
        </authorList>
    </citation>
    <scope>NUCLEOTIDE SEQUENCE</scope>
    <source>
        <strain evidence="1">CP14</strain>
    </source>
</reference>